<dbReference type="InterPro" id="IPR049814">
    <property type="entry name" value="Resp_reg_WalK"/>
</dbReference>
<dbReference type="SUPFAM" id="SSF55785">
    <property type="entry name" value="PYP-like sensor domain (PAS domain)"/>
    <property type="match status" value="1"/>
</dbReference>
<dbReference type="SMART" id="SM00387">
    <property type="entry name" value="HATPase_c"/>
    <property type="match status" value="1"/>
</dbReference>
<evidence type="ECO:0000259" key="10">
    <source>
        <dbReference type="PROSITE" id="PS50109"/>
    </source>
</evidence>
<dbReference type="SMART" id="SM00304">
    <property type="entry name" value="HAMP"/>
    <property type="match status" value="1"/>
</dbReference>
<evidence type="ECO:0000256" key="2">
    <source>
        <dbReference type="ARBA" id="ARBA00004370"/>
    </source>
</evidence>
<keyword evidence="6 14" id="KW-0418">Kinase</keyword>
<dbReference type="FunFam" id="1.10.287.130:FF:000001">
    <property type="entry name" value="Two-component sensor histidine kinase"/>
    <property type="match status" value="1"/>
</dbReference>
<dbReference type="CDD" id="cd00082">
    <property type="entry name" value="HisKA"/>
    <property type="match status" value="1"/>
</dbReference>
<evidence type="ECO:0000256" key="1">
    <source>
        <dbReference type="ARBA" id="ARBA00000085"/>
    </source>
</evidence>
<dbReference type="InterPro" id="IPR005467">
    <property type="entry name" value="His_kinase_dom"/>
</dbReference>
<evidence type="ECO:0000256" key="9">
    <source>
        <dbReference type="SAM" id="Phobius"/>
    </source>
</evidence>
<dbReference type="SUPFAM" id="SSF47384">
    <property type="entry name" value="Homodimeric domain of signal transducing histidine kinase"/>
    <property type="match status" value="1"/>
</dbReference>
<dbReference type="EMBL" id="FJMZ01000012">
    <property type="protein sequence ID" value="CZQ91351.1"/>
    <property type="molecule type" value="Genomic_DNA"/>
</dbReference>
<comment type="subcellular location">
    <subcellularLocation>
        <location evidence="2">Membrane</location>
    </subcellularLocation>
</comment>
<feature type="domain" description="HAMP" evidence="12">
    <location>
        <begin position="205"/>
        <end position="257"/>
    </location>
</feature>
<keyword evidence="4" id="KW-0597">Phosphoprotein</keyword>
<dbReference type="InterPro" id="IPR035965">
    <property type="entry name" value="PAS-like_dom_sf"/>
</dbReference>
<keyword evidence="5" id="KW-0808">Transferase</keyword>
<keyword evidence="9" id="KW-0812">Transmembrane</keyword>
<evidence type="ECO:0000256" key="7">
    <source>
        <dbReference type="ARBA" id="ARBA00023012"/>
    </source>
</evidence>
<dbReference type="Pfam" id="PF00672">
    <property type="entry name" value="HAMP"/>
    <property type="match status" value="1"/>
</dbReference>
<dbReference type="Pfam" id="PF02518">
    <property type="entry name" value="HATPase_c"/>
    <property type="match status" value="1"/>
</dbReference>
<reference evidence="14 16" key="2">
    <citation type="submission" date="2016-10" db="EMBL/GenBank/DDBJ databases">
        <authorList>
            <person name="Varghese N."/>
            <person name="Submissions S."/>
        </authorList>
    </citation>
    <scope>NUCLEOTIDE SEQUENCE [LARGE SCALE GENOMIC DNA]</scope>
    <source>
        <strain evidence="14 16">DSM 2094</strain>
    </source>
</reference>
<name>A0AB38BGY0_9LACT</name>
<dbReference type="InterPro" id="IPR036097">
    <property type="entry name" value="HisK_dim/P_sf"/>
</dbReference>
<dbReference type="InterPro" id="IPR036890">
    <property type="entry name" value="HATPase_C_sf"/>
</dbReference>
<reference evidence="13 15" key="1">
    <citation type="submission" date="2016-02" db="EMBL/GenBank/DDBJ databases">
        <authorList>
            <person name="Strepis N."/>
        </authorList>
    </citation>
    <scope>NUCLEOTIDE SEQUENCE [LARGE SCALE GENOMIC DNA]</scope>
    <source>
        <strain evidence="13">Trichococcus flocculiformis</strain>
    </source>
</reference>
<keyword evidence="15" id="KW-1185">Reference proteome</keyword>
<dbReference type="PRINTS" id="PR00344">
    <property type="entry name" value="BCTRLSENSOR"/>
</dbReference>
<sequence>MNKKIRLVHSIHFKIPMLFILLLLVSLQLIGAYFIRELETKMISNFDSQMSLNAGFLEKTLQPILMADDTEKLEESVQTILSDFTGANILETQVMDEQGYILGINDQTLQSLIGTKSTDRDVQQVILLDAPSSYQYVKEDTNSRVLKNISPIYSMDNTGTLIGVLVMESNIESVYSQMSQTVSIFLNASVVAIIITIVLAVIISRGITRPISEMRRQTANIADGDYSGKVTVYGADELGELAETINDLSYKVKDAQETTESERQRLDSVLRHMTDGVLATDRRGKIIIINSRAMDLLSISQDKAIGQSIMKVLKLGEKFTFRQLLETQDELILNIPTDDQDTILRGEFSVIQRESGFISGLVCVLSDITEQEKVEQERRSFVSNVSHELRTPLTSVKSYTESLIDGAWEDEEIAPEFLKVISTETDRMIRMITDLLNLSRMDQGKQDLNREFVSINELVAHIIDRFEMVLKSEQYRNKKYTIERDFTQRTLWVEIDQDKFIQVIDNIMNNAIKYSPDGGKITCKLMETHNSVVISITDEGLGIPRKDIGHVFDRFYRVDKARARSMGGTGLGLAISKEVVQLHGGKIWVTSVENKGSTFFISLPYIPMDEEDEWG</sequence>
<dbReference type="Pfam" id="PF00512">
    <property type="entry name" value="HisKA"/>
    <property type="match status" value="1"/>
</dbReference>
<dbReference type="GO" id="GO:0016036">
    <property type="term" value="P:cellular response to phosphate starvation"/>
    <property type="evidence" value="ECO:0007669"/>
    <property type="project" value="TreeGrafter"/>
</dbReference>
<evidence type="ECO:0000256" key="6">
    <source>
        <dbReference type="ARBA" id="ARBA00022777"/>
    </source>
</evidence>
<evidence type="ECO:0000259" key="12">
    <source>
        <dbReference type="PROSITE" id="PS50885"/>
    </source>
</evidence>
<evidence type="ECO:0000313" key="13">
    <source>
        <dbReference type="EMBL" id="CZQ91351.1"/>
    </source>
</evidence>
<keyword evidence="9" id="KW-1133">Transmembrane helix</keyword>
<dbReference type="SUPFAM" id="SSF158472">
    <property type="entry name" value="HAMP domain-like"/>
    <property type="match status" value="1"/>
</dbReference>
<dbReference type="SMART" id="SM00091">
    <property type="entry name" value="PAS"/>
    <property type="match status" value="1"/>
</dbReference>
<dbReference type="Gene3D" id="1.10.287.130">
    <property type="match status" value="1"/>
</dbReference>
<dbReference type="GO" id="GO:0005886">
    <property type="term" value="C:plasma membrane"/>
    <property type="evidence" value="ECO:0007669"/>
    <property type="project" value="TreeGrafter"/>
</dbReference>
<feature type="transmembrane region" description="Helical" evidence="9">
    <location>
        <begin position="184"/>
        <end position="207"/>
    </location>
</feature>
<dbReference type="Pfam" id="PF00989">
    <property type="entry name" value="PAS"/>
    <property type="match status" value="1"/>
</dbReference>
<dbReference type="PROSITE" id="PS50112">
    <property type="entry name" value="PAS"/>
    <property type="match status" value="1"/>
</dbReference>
<comment type="catalytic activity">
    <reaction evidence="1">
        <text>ATP + protein L-histidine = ADP + protein N-phospho-L-histidine.</text>
        <dbReference type="EC" id="2.7.13.3"/>
    </reaction>
</comment>
<evidence type="ECO:0000313" key="15">
    <source>
        <dbReference type="Proteomes" id="UP000195947"/>
    </source>
</evidence>
<feature type="domain" description="PAS" evidence="11">
    <location>
        <begin position="262"/>
        <end position="310"/>
    </location>
</feature>
<dbReference type="GO" id="GO:0000155">
    <property type="term" value="F:phosphorelay sensor kinase activity"/>
    <property type="evidence" value="ECO:0007669"/>
    <property type="project" value="InterPro"/>
</dbReference>
<dbReference type="Pfam" id="PF23846">
    <property type="entry name" value="Cache_WalK"/>
    <property type="match status" value="1"/>
</dbReference>
<dbReference type="EC" id="2.7.13.3" evidence="3"/>
<dbReference type="PANTHER" id="PTHR45453:SF1">
    <property type="entry name" value="PHOSPHATE REGULON SENSOR PROTEIN PHOR"/>
    <property type="match status" value="1"/>
</dbReference>
<dbReference type="CDD" id="cd00075">
    <property type="entry name" value="HATPase"/>
    <property type="match status" value="1"/>
</dbReference>
<keyword evidence="7" id="KW-0902">Two-component regulatory system</keyword>
<protein>
    <recommendedName>
        <fullName evidence="3">histidine kinase</fullName>
        <ecNumber evidence="3">2.7.13.3</ecNumber>
    </recommendedName>
</protein>
<dbReference type="CDD" id="cd06225">
    <property type="entry name" value="HAMP"/>
    <property type="match status" value="1"/>
</dbReference>
<dbReference type="FunFam" id="3.30.565.10:FF:000006">
    <property type="entry name" value="Sensor histidine kinase WalK"/>
    <property type="match status" value="1"/>
</dbReference>
<dbReference type="SUPFAM" id="SSF55874">
    <property type="entry name" value="ATPase domain of HSP90 chaperone/DNA topoisomerase II/histidine kinase"/>
    <property type="match status" value="1"/>
</dbReference>
<evidence type="ECO:0000256" key="8">
    <source>
        <dbReference type="ARBA" id="ARBA00023136"/>
    </source>
</evidence>
<dbReference type="RefSeq" id="WP_068560273.1">
    <property type="nucleotide sequence ID" value="NZ_FJMZ01000012.1"/>
</dbReference>
<dbReference type="CDD" id="cd00130">
    <property type="entry name" value="PAS"/>
    <property type="match status" value="1"/>
</dbReference>
<comment type="caution">
    <text evidence="14">The sequence shown here is derived from an EMBL/GenBank/DDBJ whole genome shotgun (WGS) entry which is preliminary data.</text>
</comment>
<dbReference type="PROSITE" id="PS50885">
    <property type="entry name" value="HAMP"/>
    <property type="match status" value="1"/>
</dbReference>
<dbReference type="NCBIfam" id="NF033092">
    <property type="entry name" value="HK_WalK"/>
    <property type="match status" value="1"/>
</dbReference>
<dbReference type="InterPro" id="IPR003661">
    <property type="entry name" value="HisK_dim/P_dom"/>
</dbReference>
<dbReference type="PANTHER" id="PTHR45453">
    <property type="entry name" value="PHOSPHATE REGULON SENSOR PROTEIN PHOR"/>
    <property type="match status" value="1"/>
</dbReference>
<dbReference type="InterPro" id="IPR003660">
    <property type="entry name" value="HAMP_dom"/>
</dbReference>
<accession>A0AB38BGY0</accession>
<dbReference type="InterPro" id="IPR004358">
    <property type="entry name" value="Sig_transdc_His_kin-like_C"/>
</dbReference>
<proteinExistence type="predicted"/>
<feature type="domain" description="Histidine kinase" evidence="10">
    <location>
        <begin position="384"/>
        <end position="607"/>
    </location>
</feature>
<dbReference type="InterPro" id="IPR013767">
    <property type="entry name" value="PAS_fold"/>
</dbReference>
<dbReference type="GO" id="GO:0006355">
    <property type="term" value="P:regulation of DNA-templated transcription"/>
    <property type="evidence" value="ECO:0007669"/>
    <property type="project" value="InterPro"/>
</dbReference>
<gene>
    <name evidence="14" type="ORF">SAMN04488507_100965</name>
    <name evidence="13" type="ORF">TFLO_1420</name>
</gene>
<dbReference type="Gene3D" id="3.30.450.20">
    <property type="entry name" value="PAS domain"/>
    <property type="match status" value="2"/>
</dbReference>
<dbReference type="Proteomes" id="UP000199686">
    <property type="component" value="Unassembled WGS sequence"/>
</dbReference>
<evidence type="ECO:0000256" key="3">
    <source>
        <dbReference type="ARBA" id="ARBA00012438"/>
    </source>
</evidence>
<keyword evidence="8 9" id="KW-0472">Membrane</keyword>
<dbReference type="GO" id="GO:0004721">
    <property type="term" value="F:phosphoprotein phosphatase activity"/>
    <property type="evidence" value="ECO:0007669"/>
    <property type="project" value="TreeGrafter"/>
</dbReference>
<evidence type="ECO:0000259" key="11">
    <source>
        <dbReference type="PROSITE" id="PS50112"/>
    </source>
</evidence>
<dbReference type="InterPro" id="IPR003594">
    <property type="entry name" value="HATPase_dom"/>
</dbReference>
<dbReference type="EMBL" id="FOQC01000009">
    <property type="protein sequence ID" value="SFH69368.1"/>
    <property type="molecule type" value="Genomic_DNA"/>
</dbReference>
<dbReference type="InterPro" id="IPR057640">
    <property type="entry name" value="Cache_WalK"/>
</dbReference>
<dbReference type="PROSITE" id="PS50109">
    <property type="entry name" value="HIS_KIN"/>
    <property type="match status" value="1"/>
</dbReference>
<evidence type="ECO:0000256" key="5">
    <source>
        <dbReference type="ARBA" id="ARBA00022679"/>
    </source>
</evidence>
<evidence type="ECO:0000313" key="14">
    <source>
        <dbReference type="EMBL" id="SFH69368.1"/>
    </source>
</evidence>
<dbReference type="AlphaFoldDB" id="A0AB38BGY0"/>
<dbReference type="SMART" id="SM00388">
    <property type="entry name" value="HisKA"/>
    <property type="match status" value="1"/>
</dbReference>
<dbReference type="InterPro" id="IPR050351">
    <property type="entry name" value="BphY/WalK/GraS-like"/>
</dbReference>
<dbReference type="Proteomes" id="UP000195947">
    <property type="component" value="Unassembled WGS sequence"/>
</dbReference>
<dbReference type="Gene3D" id="3.30.565.10">
    <property type="entry name" value="Histidine kinase-like ATPase, C-terminal domain"/>
    <property type="match status" value="1"/>
</dbReference>
<evidence type="ECO:0000256" key="4">
    <source>
        <dbReference type="ARBA" id="ARBA00022553"/>
    </source>
</evidence>
<dbReference type="InterPro" id="IPR000014">
    <property type="entry name" value="PAS"/>
</dbReference>
<evidence type="ECO:0000313" key="16">
    <source>
        <dbReference type="Proteomes" id="UP000199686"/>
    </source>
</evidence>
<dbReference type="Gene3D" id="1.10.8.500">
    <property type="entry name" value="HAMP domain in histidine kinase"/>
    <property type="match status" value="1"/>
</dbReference>
<organism evidence="14 16">
    <name type="scientific">Trichococcus flocculiformis</name>
    <dbReference type="NCBI Taxonomy" id="82803"/>
    <lineage>
        <taxon>Bacteria</taxon>
        <taxon>Bacillati</taxon>
        <taxon>Bacillota</taxon>
        <taxon>Bacilli</taxon>
        <taxon>Lactobacillales</taxon>
        <taxon>Carnobacteriaceae</taxon>
        <taxon>Trichococcus</taxon>
    </lineage>
</organism>